<comment type="caution">
    <text evidence="1">The sequence shown here is derived from an EMBL/GenBank/DDBJ whole genome shotgun (WGS) entry which is preliminary data.</text>
</comment>
<name>A0ACC2DUQ4_DIPCM</name>
<evidence type="ECO:0000313" key="1">
    <source>
        <dbReference type="EMBL" id="KAJ7558015.1"/>
    </source>
</evidence>
<reference evidence="2" key="1">
    <citation type="journal article" date="2024" name="Proc. Natl. Acad. Sci. U.S.A.">
        <title>Extraordinary preservation of gene collinearity over three hundred million years revealed in homosporous lycophytes.</title>
        <authorList>
            <person name="Li C."/>
            <person name="Wickell D."/>
            <person name="Kuo L.Y."/>
            <person name="Chen X."/>
            <person name="Nie B."/>
            <person name="Liao X."/>
            <person name="Peng D."/>
            <person name="Ji J."/>
            <person name="Jenkins J."/>
            <person name="Williams M."/>
            <person name="Shu S."/>
            <person name="Plott C."/>
            <person name="Barry K."/>
            <person name="Rajasekar S."/>
            <person name="Grimwood J."/>
            <person name="Han X."/>
            <person name="Sun S."/>
            <person name="Hou Z."/>
            <person name="He W."/>
            <person name="Dai G."/>
            <person name="Sun C."/>
            <person name="Schmutz J."/>
            <person name="Leebens-Mack J.H."/>
            <person name="Li F.W."/>
            <person name="Wang L."/>
        </authorList>
    </citation>
    <scope>NUCLEOTIDE SEQUENCE [LARGE SCALE GENOMIC DNA]</scope>
    <source>
        <strain evidence="2">cv. PW_Plant_1</strain>
    </source>
</reference>
<sequence length="394" mass="45686">MDEETRQDFCDGHRTPSPTSPPFHFNNWRTEQSFIESNAATRIREREQSEVAEQDIQRLNMDAGMMEDDDNIDFSSVRLEDFDENEICSPKTPRSTLRSQIMECPGAPSSRSIRRREIIRQSSLNDTKLLMTTKLKRTFSIFLFDKHFEYLREIGSGSMSTVYEARDRRNGTLCAIKMSKQPFLAREDRELYLREIQSVADLPEHPNVVKYFRGWQQDFHFYIQMELCDGGNLRLLLDSLENPLSDHQIWSFIEQVASGLDHIHSNNVLHLDIKPENILVDSKEVLKIGDFGLAISNSLWDWEEGDGRYVAPELLRDQEPSPDADMYSFGVMIYEWVTGNKLPHSSPERKNEVEVLSDRPQALKNLVHALLDLDPDKRPSAGDVKVWRHQRGQL</sequence>
<accession>A0ACC2DUQ4</accession>
<keyword evidence="2" id="KW-1185">Reference proteome</keyword>
<dbReference type="EMBL" id="CM055095">
    <property type="protein sequence ID" value="KAJ7558015.1"/>
    <property type="molecule type" value="Genomic_DNA"/>
</dbReference>
<evidence type="ECO:0000313" key="2">
    <source>
        <dbReference type="Proteomes" id="UP001162992"/>
    </source>
</evidence>
<proteinExistence type="predicted"/>
<organism evidence="1 2">
    <name type="scientific">Diphasiastrum complanatum</name>
    <name type="common">Issler's clubmoss</name>
    <name type="synonym">Lycopodium complanatum</name>
    <dbReference type="NCBI Taxonomy" id="34168"/>
    <lineage>
        <taxon>Eukaryota</taxon>
        <taxon>Viridiplantae</taxon>
        <taxon>Streptophyta</taxon>
        <taxon>Embryophyta</taxon>
        <taxon>Tracheophyta</taxon>
        <taxon>Lycopodiopsida</taxon>
        <taxon>Lycopodiales</taxon>
        <taxon>Lycopodiaceae</taxon>
        <taxon>Lycopodioideae</taxon>
        <taxon>Diphasiastrum</taxon>
    </lineage>
</organism>
<dbReference type="Proteomes" id="UP001162992">
    <property type="component" value="Chromosome 4"/>
</dbReference>
<gene>
    <name evidence="1" type="ORF">O6H91_04G021700</name>
</gene>
<protein>
    <submittedName>
        <fullName evidence="1">Uncharacterized protein</fullName>
    </submittedName>
</protein>